<keyword evidence="1" id="KW-0677">Repeat</keyword>
<evidence type="ECO:0000256" key="2">
    <source>
        <dbReference type="ARBA" id="ARBA00023043"/>
    </source>
</evidence>
<dbReference type="Pfam" id="PF12796">
    <property type="entry name" value="Ank_2"/>
    <property type="match status" value="1"/>
</dbReference>
<organism evidence="4 5">
    <name type="scientific">Flavobacterium cerinum</name>
    <dbReference type="NCBI Taxonomy" id="2502784"/>
    <lineage>
        <taxon>Bacteria</taxon>
        <taxon>Pseudomonadati</taxon>
        <taxon>Bacteroidota</taxon>
        <taxon>Flavobacteriia</taxon>
        <taxon>Flavobacteriales</taxon>
        <taxon>Flavobacteriaceae</taxon>
        <taxon>Flavobacterium</taxon>
    </lineage>
</organism>
<feature type="repeat" description="ANK" evidence="3">
    <location>
        <begin position="44"/>
        <end position="76"/>
    </location>
</feature>
<feature type="repeat" description="ANK" evidence="3">
    <location>
        <begin position="110"/>
        <end position="144"/>
    </location>
</feature>
<protein>
    <submittedName>
        <fullName evidence="4">Ankyrin repeat domain-containing protein</fullName>
    </submittedName>
</protein>
<dbReference type="EMBL" id="CP101751">
    <property type="protein sequence ID" value="UUC45184.1"/>
    <property type="molecule type" value="Genomic_DNA"/>
</dbReference>
<dbReference type="PROSITE" id="PS50297">
    <property type="entry name" value="ANK_REP_REGION"/>
    <property type="match status" value="1"/>
</dbReference>
<dbReference type="InterPro" id="IPR036770">
    <property type="entry name" value="Ankyrin_rpt-contain_sf"/>
</dbReference>
<evidence type="ECO:0000256" key="3">
    <source>
        <dbReference type="PROSITE-ProRule" id="PRU00023"/>
    </source>
</evidence>
<dbReference type="InterPro" id="IPR002110">
    <property type="entry name" value="Ankyrin_rpt"/>
</dbReference>
<evidence type="ECO:0000313" key="5">
    <source>
        <dbReference type="Proteomes" id="UP001059844"/>
    </source>
</evidence>
<name>A0ABY5IV26_9FLAO</name>
<evidence type="ECO:0000313" key="4">
    <source>
        <dbReference type="EMBL" id="UUC45184.1"/>
    </source>
</evidence>
<dbReference type="SUPFAM" id="SSF48403">
    <property type="entry name" value="Ankyrin repeat"/>
    <property type="match status" value="1"/>
</dbReference>
<dbReference type="RefSeq" id="WP_256550875.1">
    <property type="nucleotide sequence ID" value="NZ_CP101751.1"/>
</dbReference>
<evidence type="ECO:0000256" key="1">
    <source>
        <dbReference type="ARBA" id="ARBA00022737"/>
    </source>
</evidence>
<keyword evidence="2 3" id="KW-0040">ANK repeat</keyword>
<accession>A0ABY5IV26</accession>
<reference evidence="4" key="1">
    <citation type="submission" date="2022-07" db="EMBL/GenBank/DDBJ databases">
        <title>Isolation, identification, and degradation of a PFOSA degrading strain from sewage treatment plant.</title>
        <authorList>
            <person name="Zhang L."/>
            <person name="Huo Y."/>
        </authorList>
    </citation>
    <scope>NUCLEOTIDE SEQUENCE</scope>
    <source>
        <strain evidence="4">C1</strain>
    </source>
</reference>
<gene>
    <name evidence="4" type="ORF">NOX80_16355</name>
</gene>
<dbReference type="PROSITE" id="PS50088">
    <property type="entry name" value="ANK_REPEAT"/>
    <property type="match status" value="3"/>
</dbReference>
<dbReference type="Proteomes" id="UP001059844">
    <property type="component" value="Chromosome"/>
</dbReference>
<dbReference type="PANTHER" id="PTHR24171">
    <property type="entry name" value="ANKYRIN REPEAT DOMAIN-CONTAINING PROTEIN 39-RELATED"/>
    <property type="match status" value="1"/>
</dbReference>
<dbReference type="Gene3D" id="1.25.40.20">
    <property type="entry name" value="Ankyrin repeat-containing domain"/>
    <property type="match status" value="1"/>
</dbReference>
<dbReference type="SMART" id="SM00248">
    <property type="entry name" value="ANK"/>
    <property type="match status" value="3"/>
</dbReference>
<sequence length="171" mass="19489">MKLFRNPKKTESLLEDINYEIQNSKNESAKKRLTEVGINTVDELGRNALIWACSVENMDMITWLVENNANIDHQDRNGYSALHFIALERNEKAAAYLLSKNAQTELKDCHGNTPLWAAVMNAKDDLSVVELLLKNNANLNNVNIANRTPREIAEKILGLEFQKLIKRLNLE</sequence>
<feature type="repeat" description="ANK" evidence="3">
    <location>
        <begin position="77"/>
        <end position="109"/>
    </location>
</feature>
<proteinExistence type="predicted"/>
<keyword evidence="5" id="KW-1185">Reference proteome</keyword>